<organism evidence="1 2">
    <name type="scientific">Alteriqipengyuania lutimaris</name>
    <dbReference type="NCBI Taxonomy" id="1538146"/>
    <lineage>
        <taxon>Bacteria</taxon>
        <taxon>Pseudomonadati</taxon>
        <taxon>Pseudomonadota</taxon>
        <taxon>Alphaproteobacteria</taxon>
        <taxon>Sphingomonadales</taxon>
        <taxon>Erythrobacteraceae</taxon>
        <taxon>Alteriqipengyuania</taxon>
    </lineage>
</organism>
<dbReference type="AlphaFoldDB" id="A0A395LH21"/>
<dbReference type="EMBL" id="QRBB01000002">
    <property type="protein sequence ID" value="RDS75951.1"/>
    <property type="molecule type" value="Genomic_DNA"/>
</dbReference>
<comment type="caution">
    <text evidence="1">The sequence shown here is derived from an EMBL/GenBank/DDBJ whole genome shotgun (WGS) entry which is preliminary data.</text>
</comment>
<dbReference type="RefSeq" id="WP_181883972.1">
    <property type="nucleotide sequence ID" value="NZ_JACHWW010000002.1"/>
</dbReference>
<reference evidence="1 2" key="1">
    <citation type="submission" date="2018-07" db="EMBL/GenBank/DDBJ databases">
        <title>Erythrobacter nanhaiensis sp. nov., a novel member of the genus Erythrobacter isolated from the South China Sea.</title>
        <authorList>
            <person name="Chen X."/>
            <person name="Liu J."/>
        </authorList>
    </citation>
    <scope>NUCLEOTIDE SEQUENCE [LARGE SCALE GENOMIC DNA]</scope>
    <source>
        <strain evidence="1 2">S-5</strain>
    </source>
</reference>
<dbReference type="Proteomes" id="UP000254101">
    <property type="component" value="Unassembled WGS sequence"/>
</dbReference>
<protein>
    <submittedName>
        <fullName evidence="1">Uncharacterized protein</fullName>
    </submittedName>
</protein>
<evidence type="ECO:0000313" key="1">
    <source>
        <dbReference type="EMBL" id="RDS75951.1"/>
    </source>
</evidence>
<sequence>MKLREVKVIMRTLSTLWTSYTPPPEVKAMLAELDGQKTCARRLFEQVEAGCGADRAIDQLTKGKGE</sequence>
<evidence type="ECO:0000313" key="2">
    <source>
        <dbReference type="Proteomes" id="UP000254101"/>
    </source>
</evidence>
<keyword evidence="2" id="KW-1185">Reference proteome</keyword>
<accession>A0A395LH21</accession>
<name>A0A395LH21_9SPHN</name>
<gene>
    <name evidence="1" type="ORF">DL238_14865</name>
</gene>
<proteinExistence type="predicted"/>